<evidence type="ECO:0000256" key="1">
    <source>
        <dbReference type="ARBA" id="ARBA00004651"/>
    </source>
</evidence>
<dbReference type="PANTHER" id="PTHR32322:SF18">
    <property type="entry name" value="S-ADENOSYLMETHIONINE_S-ADENOSYLHOMOCYSTEINE TRANSPORTER"/>
    <property type="match status" value="1"/>
</dbReference>
<dbReference type="Proteomes" id="UP001637993">
    <property type="component" value="Unassembled WGS sequence"/>
</dbReference>
<keyword evidence="5 7" id="KW-1133">Transmembrane helix</keyword>
<reference evidence="9 10" key="1">
    <citation type="journal article" date="2025" name="Anaerobe">
        <title>Description of Anaerococcus kampingiae sp. nov., Anaerococcus groningensis sp. nov., Anaerococcus martiniensis sp. nov., and Anaerococcus cruorum sp. nov., isolated from human clinical specimens.</title>
        <authorList>
            <person name="Boiten K.E."/>
            <person name="Meijer J."/>
            <person name="van Wezel E.M."/>
            <person name="Veloo A.C.M."/>
        </authorList>
    </citation>
    <scope>NUCLEOTIDE SEQUENCE [LARGE SCALE GENOMIC DNA]</scope>
    <source>
        <strain evidence="9 10">ENR1011</strain>
    </source>
</reference>
<dbReference type="PANTHER" id="PTHR32322">
    <property type="entry name" value="INNER MEMBRANE TRANSPORTER"/>
    <property type="match status" value="1"/>
</dbReference>
<feature type="domain" description="EamA" evidence="8">
    <location>
        <begin position="10"/>
        <end position="153"/>
    </location>
</feature>
<dbReference type="InterPro" id="IPR050638">
    <property type="entry name" value="AA-Vitamin_Transporters"/>
</dbReference>
<comment type="subcellular location">
    <subcellularLocation>
        <location evidence="1">Cell membrane</location>
        <topology evidence="1">Multi-pass membrane protein</topology>
    </subcellularLocation>
</comment>
<dbReference type="RefSeq" id="WP_410023759.1">
    <property type="nucleotide sequence ID" value="NZ_JBGMEG010000003.1"/>
</dbReference>
<dbReference type="EMBL" id="JBGMEG010000003">
    <property type="protein sequence ID" value="MFO3717173.1"/>
    <property type="molecule type" value="Genomic_DNA"/>
</dbReference>
<feature type="transmembrane region" description="Helical" evidence="7">
    <location>
        <begin position="282"/>
        <end position="300"/>
    </location>
</feature>
<dbReference type="SUPFAM" id="SSF103481">
    <property type="entry name" value="Multidrug resistance efflux transporter EmrE"/>
    <property type="match status" value="2"/>
</dbReference>
<gene>
    <name evidence="9" type="ORF">AB9Q04_02265</name>
</gene>
<evidence type="ECO:0000313" key="9">
    <source>
        <dbReference type="EMBL" id="MFO3717173.1"/>
    </source>
</evidence>
<feature type="transmembrane region" description="Helical" evidence="7">
    <location>
        <begin position="162"/>
        <end position="183"/>
    </location>
</feature>
<feature type="transmembrane region" description="Helical" evidence="7">
    <location>
        <begin position="49"/>
        <end position="68"/>
    </location>
</feature>
<dbReference type="Pfam" id="PF00892">
    <property type="entry name" value="EamA"/>
    <property type="match status" value="2"/>
</dbReference>
<evidence type="ECO:0000256" key="5">
    <source>
        <dbReference type="ARBA" id="ARBA00022989"/>
    </source>
</evidence>
<name>A0ABW9MZD1_9FIRM</name>
<evidence type="ECO:0000256" key="2">
    <source>
        <dbReference type="ARBA" id="ARBA00007362"/>
    </source>
</evidence>
<comment type="caution">
    <text evidence="9">The sequence shown here is derived from an EMBL/GenBank/DDBJ whole genome shotgun (WGS) entry which is preliminary data.</text>
</comment>
<feature type="transmembrane region" description="Helical" evidence="7">
    <location>
        <begin position="80"/>
        <end position="100"/>
    </location>
</feature>
<evidence type="ECO:0000259" key="8">
    <source>
        <dbReference type="Pfam" id="PF00892"/>
    </source>
</evidence>
<feature type="domain" description="EamA" evidence="8">
    <location>
        <begin position="166"/>
        <end position="299"/>
    </location>
</feature>
<evidence type="ECO:0000256" key="6">
    <source>
        <dbReference type="ARBA" id="ARBA00023136"/>
    </source>
</evidence>
<dbReference type="InterPro" id="IPR000620">
    <property type="entry name" value="EamA_dom"/>
</dbReference>
<keyword evidence="4 7" id="KW-0812">Transmembrane</keyword>
<comment type="similarity">
    <text evidence="2">Belongs to the EamA transporter family.</text>
</comment>
<feature type="transmembrane region" description="Helical" evidence="7">
    <location>
        <begin position="195"/>
        <end position="216"/>
    </location>
</feature>
<organism evidence="9 10">
    <name type="scientific">Anaerococcus groningensis</name>
    <dbReference type="NCBI Taxonomy" id="3115616"/>
    <lineage>
        <taxon>Bacteria</taxon>
        <taxon>Bacillati</taxon>
        <taxon>Bacillota</taxon>
        <taxon>Tissierellia</taxon>
        <taxon>Tissierellales</taxon>
        <taxon>Peptoniphilaceae</taxon>
        <taxon>Anaerococcus</taxon>
    </lineage>
</organism>
<sequence length="310" mass="34274">MKVNLKDKNTAIIFTLFAMFLWGSAVPTIKTTYRILDVTGTDTGAQILIAGIRFFLAGVLAFIYYKTINKKKVEKESIDWKYIIVLSLIQTFIQYMIYYIGMSNTAGIKASIIQAMNSFIVVILSAIMLPSEKINSRTILAILLGTLGIVVVNGGLTNFRSGFTLMGEGFILIATSFNALSAVYVRKYGASQNEFFVTSVQFILGSIPLIIIGLIMNTNTLIFTPLAIILLIYGAFISATAYVIWNIVLKHHAAGEMGMYKLFIPIFGSILSVFILRETFTVNLLIGLILVILGSLILNINKDKNFSKKV</sequence>
<dbReference type="InterPro" id="IPR037185">
    <property type="entry name" value="EmrE-like"/>
</dbReference>
<feature type="transmembrane region" description="Helical" evidence="7">
    <location>
        <begin position="257"/>
        <end position="276"/>
    </location>
</feature>
<keyword evidence="10" id="KW-1185">Reference proteome</keyword>
<feature type="transmembrane region" description="Helical" evidence="7">
    <location>
        <begin position="106"/>
        <end position="127"/>
    </location>
</feature>
<keyword evidence="6 7" id="KW-0472">Membrane</keyword>
<protein>
    <submittedName>
        <fullName evidence="9">DMT family transporter</fullName>
    </submittedName>
</protein>
<keyword evidence="3" id="KW-1003">Cell membrane</keyword>
<evidence type="ECO:0000313" key="10">
    <source>
        <dbReference type="Proteomes" id="UP001637993"/>
    </source>
</evidence>
<evidence type="ECO:0000256" key="7">
    <source>
        <dbReference type="SAM" id="Phobius"/>
    </source>
</evidence>
<feature type="transmembrane region" description="Helical" evidence="7">
    <location>
        <begin position="139"/>
        <end position="156"/>
    </location>
</feature>
<proteinExistence type="inferred from homology"/>
<evidence type="ECO:0000256" key="3">
    <source>
        <dbReference type="ARBA" id="ARBA00022475"/>
    </source>
</evidence>
<evidence type="ECO:0000256" key="4">
    <source>
        <dbReference type="ARBA" id="ARBA00022692"/>
    </source>
</evidence>
<accession>A0ABW9MZD1</accession>
<feature type="transmembrane region" description="Helical" evidence="7">
    <location>
        <begin position="222"/>
        <end position="245"/>
    </location>
</feature>